<dbReference type="GO" id="GO:0006446">
    <property type="term" value="P:regulation of translational initiation"/>
    <property type="evidence" value="ECO:0007669"/>
    <property type="project" value="TreeGrafter"/>
</dbReference>
<dbReference type="PANTHER" id="PTHR16301">
    <property type="entry name" value="IMPACT-RELATED"/>
    <property type="match status" value="1"/>
</dbReference>
<dbReference type="eggNOG" id="KOG3299">
    <property type="taxonomic scope" value="Eukaryota"/>
</dbReference>
<dbReference type="PANTHER" id="PTHR16301:SF25">
    <property type="entry name" value="PROTEIN IMPACT"/>
    <property type="match status" value="1"/>
</dbReference>
<dbReference type="PROSITE" id="PS00910">
    <property type="entry name" value="UPF0029"/>
    <property type="match status" value="1"/>
</dbReference>
<dbReference type="InterPro" id="IPR023582">
    <property type="entry name" value="Impact"/>
</dbReference>
<keyword evidence="5" id="KW-0810">Translation regulation</keyword>
<dbReference type="Proteomes" id="UP000007796">
    <property type="component" value="Unassembled WGS sequence"/>
</dbReference>
<dbReference type="OrthoDB" id="69641at2759"/>
<name>F0XIK0_GROCL</name>
<dbReference type="GO" id="GO:0140469">
    <property type="term" value="P:GCN2-mediated signaling"/>
    <property type="evidence" value="ECO:0007669"/>
    <property type="project" value="TreeGrafter"/>
</dbReference>
<evidence type="ECO:0000256" key="4">
    <source>
        <dbReference type="ARBA" id="ARBA00022491"/>
    </source>
</evidence>
<evidence type="ECO:0000256" key="6">
    <source>
        <dbReference type="ARBA" id="ARBA00023016"/>
    </source>
</evidence>
<feature type="domain" description="RWD" evidence="8">
    <location>
        <begin position="9"/>
        <end position="128"/>
    </location>
</feature>
<evidence type="ECO:0000259" key="8">
    <source>
        <dbReference type="PROSITE" id="PS50908"/>
    </source>
</evidence>
<feature type="region of interest" description="Disordered" evidence="7">
    <location>
        <begin position="140"/>
        <end position="175"/>
    </location>
</feature>
<dbReference type="InterPro" id="IPR020568">
    <property type="entry name" value="Ribosomal_Su5_D2-typ_SF"/>
</dbReference>
<sequence>MAPSEDLVDEVEAINSIYGEGTLVLDDDDVAVLALPSSAADVADADDAGAASRRLSLRLRFPPGYPVSTDPPSVLGVQSVGEDGHRQRPGAAARDADLFRAAMDATFQQGQVCLFDAVEEFMRWKAEEAEAEAEAVAKNERLAGFDYGDDDDDNDCEGRPRQRPPTPELPPEMLDPPPPWIVSERMEELKSVFVARCAPVSSPAQAAAYLQHLLATDRRVRTAAHNMTAWRIRGIPSSTNTTAAAITFQDCDDDGETAAGGRLLHLMQLMDIWNVMVVVTRWWGGHKLGPHRFALINQAARDAFVRAGLVPEPTSKKKGHGK</sequence>
<dbReference type="PROSITE" id="PS50908">
    <property type="entry name" value="RWD"/>
    <property type="match status" value="1"/>
</dbReference>
<dbReference type="InterPro" id="IPR001498">
    <property type="entry name" value="Impact_N"/>
</dbReference>
<comment type="subcellular location">
    <subcellularLocation>
        <location evidence="1">Cytoplasm</location>
    </subcellularLocation>
</comment>
<keyword evidence="6" id="KW-0346">Stress response</keyword>
<organism evidence="10">
    <name type="scientific">Grosmannia clavigera (strain kw1407 / UAMH 11150)</name>
    <name type="common">Blue stain fungus</name>
    <name type="synonym">Graphiocladiella clavigera</name>
    <dbReference type="NCBI Taxonomy" id="655863"/>
    <lineage>
        <taxon>Eukaryota</taxon>
        <taxon>Fungi</taxon>
        <taxon>Dikarya</taxon>
        <taxon>Ascomycota</taxon>
        <taxon>Pezizomycotina</taxon>
        <taxon>Sordariomycetes</taxon>
        <taxon>Sordariomycetidae</taxon>
        <taxon>Ophiostomatales</taxon>
        <taxon>Ophiostomataceae</taxon>
        <taxon>Leptographium</taxon>
    </lineage>
</organism>
<dbReference type="InParanoid" id="F0XIK0"/>
<dbReference type="AlphaFoldDB" id="F0XIK0"/>
<dbReference type="SUPFAM" id="SSF54495">
    <property type="entry name" value="UBC-like"/>
    <property type="match status" value="1"/>
</dbReference>
<dbReference type="STRING" id="655863.F0XIK0"/>
<dbReference type="InterPro" id="IPR020569">
    <property type="entry name" value="UPF0029_Impact_CS"/>
</dbReference>
<evidence type="ECO:0000256" key="3">
    <source>
        <dbReference type="ARBA" id="ARBA00022490"/>
    </source>
</evidence>
<reference evidence="9 10" key="1">
    <citation type="journal article" date="2011" name="Proc. Natl. Acad. Sci. U.S.A.">
        <title>Genome and transcriptome analyses of the mountain pine beetle-fungal symbiont Grosmannia clavigera, a lodgepole pine pathogen.</title>
        <authorList>
            <person name="DiGuistini S."/>
            <person name="Wang Y."/>
            <person name="Liao N.Y."/>
            <person name="Taylor G."/>
            <person name="Tanguay P."/>
            <person name="Feau N."/>
            <person name="Henrissat B."/>
            <person name="Chan S.K."/>
            <person name="Hesse-Orce U."/>
            <person name="Alamouti S.M."/>
            <person name="Tsui C.K.M."/>
            <person name="Docking R.T."/>
            <person name="Levasseur A."/>
            <person name="Haridas S."/>
            <person name="Robertson G."/>
            <person name="Birol I."/>
            <person name="Holt R.A."/>
            <person name="Marra M.A."/>
            <person name="Hamelin R.C."/>
            <person name="Hirst M."/>
            <person name="Jones S.J.M."/>
            <person name="Bohlmann J."/>
            <person name="Breuil C."/>
        </authorList>
    </citation>
    <scope>NUCLEOTIDE SEQUENCE [LARGE SCALE GENOMIC DNA]</scope>
    <source>
        <strain evidence="10">kw1407 / UAMH 11150</strain>
    </source>
</reference>
<dbReference type="RefSeq" id="XP_014171994.1">
    <property type="nucleotide sequence ID" value="XM_014316519.1"/>
</dbReference>
<evidence type="ECO:0000256" key="5">
    <source>
        <dbReference type="ARBA" id="ARBA00022845"/>
    </source>
</evidence>
<dbReference type="InterPro" id="IPR016135">
    <property type="entry name" value="UBQ-conjugating_enzyme/RWD"/>
</dbReference>
<dbReference type="HOGENOM" id="CLU_045276_0_1_1"/>
<keyword evidence="10" id="KW-1185">Reference proteome</keyword>
<evidence type="ECO:0000256" key="2">
    <source>
        <dbReference type="ARBA" id="ARBA00007665"/>
    </source>
</evidence>
<evidence type="ECO:0000313" key="10">
    <source>
        <dbReference type="Proteomes" id="UP000007796"/>
    </source>
</evidence>
<dbReference type="Gene3D" id="3.30.230.30">
    <property type="entry name" value="Impact, N-terminal domain"/>
    <property type="match status" value="1"/>
</dbReference>
<proteinExistence type="inferred from homology"/>
<dbReference type="InterPro" id="IPR006575">
    <property type="entry name" value="RWD_dom"/>
</dbReference>
<dbReference type="InterPro" id="IPR036956">
    <property type="entry name" value="Impact_N_sf"/>
</dbReference>
<dbReference type="Pfam" id="PF05773">
    <property type="entry name" value="RWD"/>
    <property type="match status" value="1"/>
</dbReference>
<dbReference type="FunCoup" id="F0XIK0">
    <property type="interactions" value="345"/>
</dbReference>
<evidence type="ECO:0000256" key="7">
    <source>
        <dbReference type="SAM" id="MobiDB-lite"/>
    </source>
</evidence>
<comment type="similarity">
    <text evidence="2">Belongs to the IMPACT family.</text>
</comment>
<evidence type="ECO:0000313" key="9">
    <source>
        <dbReference type="EMBL" id="EFX02512.1"/>
    </source>
</evidence>
<dbReference type="Gene3D" id="3.10.110.10">
    <property type="entry name" value="Ubiquitin Conjugating Enzyme"/>
    <property type="match status" value="1"/>
</dbReference>
<dbReference type="Pfam" id="PF01205">
    <property type="entry name" value="Impact_N"/>
    <property type="match status" value="1"/>
</dbReference>
<protein>
    <submittedName>
        <fullName evidence="9">Impact family protein</fullName>
    </submittedName>
</protein>
<dbReference type="GO" id="GO:0005737">
    <property type="term" value="C:cytoplasm"/>
    <property type="evidence" value="ECO:0007669"/>
    <property type="project" value="UniProtKB-SubCell"/>
</dbReference>
<keyword evidence="3" id="KW-0963">Cytoplasm</keyword>
<keyword evidence="4" id="KW-0678">Repressor</keyword>
<gene>
    <name evidence="9" type="ORF">CMQ_5873</name>
</gene>
<dbReference type="GeneID" id="25979243"/>
<dbReference type="SUPFAM" id="SSF54211">
    <property type="entry name" value="Ribosomal protein S5 domain 2-like"/>
    <property type="match status" value="1"/>
</dbReference>
<accession>F0XIK0</accession>
<evidence type="ECO:0000256" key="1">
    <source>
        <dbReference type="ARBA" id="ARBA00004496"/>
    </source>
</evidence>
<dbReference type="EMBL" id="GL629771">
    <property type="protein sequence ID" value="EFX02512.1"/>
    <property type="molecule type" value="Genomic_DNA"/>
</dbReference>
<feature type="compositionally biased region" description="Pro residues" evidence="7">
    <location>
        <begin position="163"/>
        <end position="175"/>
    </location>
</feature>